<feature type="region of interest" description="Disordered" evidence="1">
    <location>
        <begin position="64"/>
        <end position="86"/>
    </location>
</feature>
<name>A0ABY3S4G9_9ENTR</name>
<accession>A0ABY3S4G9</accession>
<dbReference type="RefSeq" id="WP_231825082.1">
    <property type="nucleotide sequence ID" value="NZ_CP087880.1"/>
</dbReference>
<evidence type="ECO:0000313" key="4">
    <source>
        <dbReference type="Proteomes" id="UP001199659"/>
    </source>
</evidence>
<dbReference type="PROSITE" id="PS51257">
    <property type="entry name" value="PROKAR_LIPOPROTEIN"/>
    <property type="match status" value="1"/>
</dbReference>
<evidence type="ECO:0008006" key="5">
    <source>
        <dbReference type="Google" id="ProtNLM"/>
    </source>
</evidence>
<keyword evidence="4" id="KW-1185">Reference proteome</keyword>
<protein>
    <recommendedName>
        <fullName evidence="5">Lipoprotein</fullName>
    </recommendedName>
</protein>
<gene>
    <name evidence="3" type="ORF">G163CM_23390</name>
</gene>
<sequence>MMNEMKEIKTLTLLAFVLLAGCSSSASRMAECQAQGISRNTCYLAEQNRQAAILGASQAQAYKNASEANDDSGNKHHHHARQYGQAAHKNHIYKGYGVAFRMSSKNFAYLNESLCAIDEDHTDATTYQSGLYNVIVYHRTGKVALMRQGQFQGYLK</sequence>
<dbReference type="EMBL" id="CP087880">
    <property type="protein sequence ID" value="UGS41622.1"/>
    <property type="molecule type" value="Genomic_DNA"/>
</dbReference>
<reference evidence="3 4" key="1">
    <citation type="journal article" date="2022" name="Int. J. Syst. Evol. Microbiol.">
        <title>Pseudocitrobacter corydidari sp. nov., isolated from the Asian emerald cockroach Corydidarum magnifica.</title>
        <authorList>
            <person name="Guzman J."/>
            <person name="Poehlein A."/>
            <person name="Glaeser S.P."/>
            <person name="Schwengers O."/>
            <person name="Blom J."/>
            <person name="Hollensteiner J."/>
            <person name="Kampfer P."/>
            <person name="Vilcinskas A."/>
        </authorList>
    </citation>
    <scope>NUCLEOTIDE SEQUENCE [LARGE SCALE GENOMIC DNA]</scope>
    <source>
        <strain evidence="3">G163CM</strain>
    </source>
</reference>
<evidence type="ECO:0000256" key="2">
    <source>
        <dbReference type="SAM" id="SignalP"/>
    </source>
</evidence>
<evidence type="ECO:0000256" key="1">
    <source>
        <dbReference type="SAM" id="MobiDB-lite"/>
    </source>
</evidence>
<evidence type="ECO:0000313" key="3">
    <source>
        <dbReference type="EMBL" id="UGS41622.1"/>
    </source>
</evidence>
<keyword evidence="2" id="KW-0732">Signal</keyword>
<organism evidence="3 4">
    <name type="scientific">Pseudocitrobacter corydidari</name>
    <dbReference type="NCBI Taxonomy" id="2891570"/>
    <lineage>
        <taxon>Bacteria</taxon>
        <taxon>Pseudomonadati</taxon>
        <taxon>Pseudomonadota</taxon>
        <taxon>Gammaproteobacteria</taxon>
        <taxon>Enterobacterales</taxon>
        <taxon>Enterobacteriaceae</taxon>
        <taxon>Pseudocitrobacter</taxon>
    </lineage>
</organism>
<feature type="chain" id="PRO_5047468780" description="Lipoprotein" evidence="2">
    <location>
        <begin position="31"/>
        <end position="156"/>
    </location>
</feature>
<proteinExistence type="predicted"/>
<feature type="signal peptide" evidence="2">
    <location>
        <begin position="1"/>
        <end position="30"/>
    </location>
</feature>
<dbReference type="Proteomes" id="UP001199659">
    <property type="component" value="Chromosome"/>
</dbReference>